<feature type="region of interest" description="Disordered" evidence="1">
    <location>
        <begin position="1"/>
        <end position="32"/>
    </location>
</feature>
<dbReference type="Proteomes" id="UP000030663">
    <property type="component" value="Unassembled WGS sequence"/>
</dbReference>
<dbReference type="AlphaFoldDB" id="X0BAG9"/>
<sequence>MALYLLRPCSHASPSYTTSPRPEGHHPSSISRGMLLRLGKSRTCLLSRCMTVSCESGVWQRHTAPTTLQK</sequence>
<name>X0BAG9_FUSOX</name>
<gene>
    <name evidence="2" type="ORF">FOQG_19423</name>
</gene>
<evidence type="ECO:0000256" key="1">
    <source>
        <dbReference type="SAM" id="MobiDB-lite"/>
    </source>
</evidence>
<protein>
    <submittedName>
        <fullName evidence="2">Uncharacterized protein</fullName>
    </submittedName>
</protein>
<dbReference type="HOGENOM" id="CLU_2757857_0_0_1"/>
<reference evidence="2 3" key="1">
    <citation type="submission" date="2011-11" db="EMBL/GenBank/DDBJ databases">
        <title>The Genome Sequence of Fusarium oxysporum PHW815.</title>
        <authorList>
            <consortium name="The Broad Institute Genome Sequencing Platform"/>
            <person name="Ma L.-J."/>
            <person name="Gale L.R."/>
            <person name="Schwartz D.C."/>
            <person name="Zhou S."/>
            <person name="Corby-Kistler H."/>
            <person name="Young S.K."/>
            <person name="Zeng Q."/>
            <person name="Gargeya S."/>
            <person name="Fitzgerald M."/>
            <person name="Haas B."/>
            <person name="Abouelleil A."/>
            <person name="Alvarado L."/>
            <person name="Arachchi H.M."/>
            <person name="Berlin A."/>
            <person name="Brown A."/>
            <person name="Chapman S.B."/>
            <person name="Chen Z."/>
            <person name="Dunbar C."/>
            <person name="Freedman E."/>
            <person name="Gearin G."/>
            <person name="Goldberg J."/>
            <person name="Griggs A."/>
            <person name="Gujja S."/>
            <person name="Heiman D."/>
            <person name="Howarth C."/>
            <person name="Larson L."/>
            <person name="Lui A."/>
            <person name="MacDonald P.J.P."/>
            <person name="Montmayeur A."/>
            <person name="Murphy C."/>
            <person name="Neiman D."/>
            <person name="Pearson M."/>
            <person name="Priest M."/>
            <person name="Roberts A."/>
            <person name="Saif S."/>
            <person name="Shea T."/>
            <person name="Shenoy N."/>
            <person name="Sisk P."/>
            <person name="Stolte C."/>
            <person name="Sykes S."/>
            <person name="Wortman J."/>
            <person name="Nusbaum C."/>
            <person name="Birren B."/>
        </authorList>
    </citation>
    <scope>NUCLEOTIDE SEQUENCE [LARGE SCALE GENOMIC DNA]</scope>
    <source>
        <strain evidence="2 3">54005</strain>
    </source>
</reference>
<evidence type="ECO:0000313" key="3">
    <source>
        <dbReference type="Proteomes" id="UP000030663"/>
    </source>
</evidence>
<dbReference type="EMBL" id="KI979797">
    <property type="protein sequence ID" value="EXK75813.1"/>
    <property type="molecule type" value="Genomic_DNA"/>
</dbReference>
<proteinExistence type="predicted"/>
<accession>X0BAG9</accession>
<keyword evidence="3" id="KW-1185">Reference proteome</keyword>
<evidence type="ECO:0000313" key="2">
    <source>
        <dbReference type="EMBL" id="EXK75813.1"/>
    </source>
</evidence>
<organism evidence="2 3">
    <name type="scientific">Fusarium oxysporum f. sp. raphani 54005</name>
    <dbReference type="NCBI Taxonomy" id="1089458"/>
    <lineage>
        <taxon>Eukaryota</taxon>
        <taxon>Fungi</taxon>
        <taxon>Dikarya</taxon>
        <taxon>Ascomycota</taxon>
        <taxon>Pezizomycotina</taxon>
        <taxon>Sordariomycetes</taxon>
        <taxon>Hypocreomycetidae</taxon>
        <taxon>Hypocreales</taxon>
        <taxon>Nectriaceae</taxon>
        <taxon>Fusarium</taxon>
        <taxon>Fusarium oxysporum species complex</taxon>
    </lineage>
</organism>